<accession>A0ABY6Y7W2</accession>
<dbReference type="EMBL" id="CABVQG010000041">
    <property type="protein sequence ID" value="VWD30324.1"/>
    <property type="molecule type" value="Genomic_DNA"/>
</dbReference>
<dbReference type="InterPro" id="IPR008727">
    <property type="entry name" value="PAAR_motif"/>
</dbReference>
<name>A0ABY6Y7W2_9BURK</name>
<comment type="caution">
    <text evidence="1">The sequence shown here is derived from an EMBL/GenBank/DDBJ whole genome shotgun (WGS) entry which is preliminary data.</text>
</comment>
<evidence type="ECO:0000313" key="1">
    <source>
        <dbReference type="EMBL" id="VWD30324.1"/>
    </source>
</evidence>
<sequence>MVLLRRPFQGRQTLAAINPGTSFPALAMWQQVSTKGGAMIKAAVRDNDPTTTQGFVIAISSTIYDNEKRVALSGDKATCGNCDGNFEIIGSGERGSENGRNVVVDGDWVACPCKKNRVIVGNNPGIFLESSGRTHPAESSVLHRRAATPTPAIHDEQIRLIDRFSGRPFTNIRYRITDSSGQLVEGRTDGQGLTRRVETAGHDAIEIEIYRGQ</sequence>
<evidence type="ECO:0000313" key="2">
    <source>
        <dbReference type="Proteomes" id="UP000494120"/>
    </source>
</evidence>
<dbReference type="CDD" id="cd14744">
    <property type="entry name" value="PAAR_CT_2"/>
    <property type="match status" value="1"/>
</dbReference>
<protein>
    <submittedName>
        <fullName evidence="1">Bacteriophage gp29 protein</fullName>
    </submittedName>
</protein>
<organism evidence="1 2">
    <name type="scientific">Burkholderia aenigmatica</name>
    <dbReference type="NCBI Taxonomy" id="2015348"/>
    <lineage>
        <taxon>Bacteria</taxon>
        <taxon>Pseudomonadati</taxon>
        <taxon>Pseudomonadota</taxon>
        <taxon>Betaproteobacteria</taxon>
        <taxon>Burkholderiales</taxon>
        <taxon>Burkholderiaceae</taxon>
        <taxon>Burkholderia</taxon>
        <taxon>Burkholderia cepacia complex</taxon>
    </lineage>
</organism>
<proteinExistence type="predicted"/>
<reference evidence="1 2" key="1">
    <citation type="submission" date="2019-09" db="EMBL/GenBank/DDBJ databases">
        <authorList>
            <person name="Depoorter E."/>
        </authorList>
    </citation>
    <scope>NUCLEOTIDE SEQUENCE [LARGE SCALE GENOMIC DNA]</scope>
    <source>
        <strain evidence="1 2">R-17378</strain>
    </source>
</reference>
<dbReference type="Proteomes" id="UP000494120">
    <property type="component" value="Unassembled WGS sequence"/>
</dbReference>
<keyword evidence="2" id="KW-1185">Reference proteome</keyword>
<dbReference type="Pfam" id="PF05488">
    <property type="entry name" value="PAAR_motif"/>
    <property type="match status" value="1"/>
</dbReference>
<gene>
    <name evidence="1" type="ORF">BLA17378_07269</name>
</gene>